<feature type="region of interest" description="Disordered" evidence="4">
    <location>
        <begin position="2489"/>
        <end position="2538"/>
    </location>
</feature>
<feature type="region of interest" description="Disordered" evidence="4">
    <location>
        <begin position="2777"/>
        <end position="2862"/>
    </location>
</feature>
<dbReference type="Proteomes" id="UP000186817">
    <property type="component" value="Unassembled WGS sequence"/>
</dbReference>
<dbReference type="GO" id="GO:0008168">
    <property type="term" value="F:methyltransferase activity"/>
    <property type="evidence" value="ECO:0007669"/>
    <property type="project" value="UniProtKB-KW"/>
</dbReference>
<reference evidence="5 6" key="1">
    <citation type="submission" date="2016-02" db="EMBL/GenBank/DDBJ databases">
        <title>Genome analysis of coral dinoflagellate symbionts highlights evolutionary adaptations to a symbiotic lifestyle.</title>
        <authorList>
            <person name="Aranda M."/>
            <person name="Li Y."/>
            <person name="Liew Y.J."/>
            <person name="Baumgarten S."/>
            <person name="Simakov O."/>
            <person name="Wilson M."/>
            <person name="Piel J."/>
            <person name="Ashoor H."/>
            <person name="Bougouffa S."/>
            <person name="Bajic V.B."/>
            <person name="Ryu T."/>
            <person name="Ravasi T."/>
            <person name="Bayer T."/>
            <person name="Micklem G."/>
            <person name="Kim H."/>
            <person name="Bhak J."/>
            <person name="Lajeunesse T.C."/>
            <person name="Voolstra C.R."/>
        </authorList>
    </citation>
    <scope>NUCLEOTIDE SEQUENCE [LARGE SCALE GENOMIC DNA]</scope>
    <source>
        <strain evidence="5 6">CCMP2467</strain>
    </source>
</reference>
<keyword evidence="6" id="KW-1185">Reference proteome</keyword>
<feature type="compositionally biased region" description="Low complexity" evidence="4">
    <location>
        <begin position="975"/>
        <end position="985"/>
    </location>
</feature>
<evidence type="ECO:0000256" key="4">
    <source>
        <dbReference type="SAM" id="MobiDB-lite"/>
    </source>
</evidence>
<feature type="region of interest" description="Disordered" evidence="4">
    <location>
        <begin position="1161"/>
        <end position="1203"/>
    </location>
</feature>
<dbReference type="Gene3D" id="3.40.50.150">
    <property type="entry name" value="Vaccinia Virus protein VP39"/>
    <property type="match status" value="1"/>
</dbReference>
<evidence type="ECO:0000313" key="5">
    <source>
        <dbReference type="EMBL" id="OLQ02849.1"/>
    </source>
</evidence>
<feature type="region of interest" description="Disordered" evidence="4">
    <location>
        <begin position="2656"/>
        <end position="2760"/>
    </location>
</feature>
<feature type="region of interest" description="Disordered" evidence="4">
    <location>
        <begin position="71"/>
        <end position="108"/>
    </location>
</feature>
<feature type="compositionally biased region" description="Polar residues" evidence="4">
    <location>
        <begin position="2729"/>
        <end position="2745"/>
    </location>
</feature>
<feature type="region of interest" description="Disordered" evidence="4">
    <location>
        <begin position="1078"/>
        <end position="1108"/>
    </location>
</feature>
<feature type="compositionally biased region" description="Acidic residues" evidence="4">
    <location>
        <begin position="1096"/>
        <end position="1105"/>
    </location>
</feature>
<dbReference type="InterPro" id="IPR029063">
    <property type="entry name" value="SAM-dependent_MTases_sf"/>
</dbReference>
<keyword evidence="2" id="KW-0808">Transferase</keyword>
<name>A0A1Q9E614_SYMMI</name>
<feature type="region of interest" description="Disordered" evidence="4">
    <location>
        <begin position="894"/>
        <end position="915"/>
    </location>
</feature>
<feature type="compositionally biased region" description="Basic residues" evidence="4">
    <location>
        <begin position="1280"/>
        <end position="1293"/>
    </location>
</feature>
<dbReference type="EMBL" id="LSRX01000252">
    <property type="protein sequence ID" value="OLQ02849.1"/>
    <property type="molecule type" value="Genomic_DNA"/>
</dbReference>
<keyword evidence="3" id="KW-0175">Coiled coil</keyword>
<evidence type="ECO:0000256" key="2">
    <source>
        <dbReference type="ARBA" id="ARBA00022679"/>
    </source>
</evidence>
<dbReference type="GO" id="GO:0032259">
    <property type="term" value="P:methylation"/>
    <property type="evidence" value="ECO:0007669"/>
    <property type="project" value="UniProtKB-KW"/>
</dbReference>
<gene>
    <name evidence="5" type="ORF">AK812_SmicGene14258</name>
</gene>
<evidence type="ECO:0000256" key="3">
    <source>
        <dbReference type="SAM" id="Coils"/>
    </source>
</evidence>
<feature type="compositionally biased region" description="Basic and acidic residues" evidence="4">
    <location>
        <begin position="1339"/>
        <end position="1359"/>
    </location>
</feature>
<dbReference type="SUPFAM" id="SSF53335">
    <property type="entry name" value="S-adenosyl-L-methionine-dependent methyltransferases"/>
    <property type="match status" value="1"/>
</dbReference>
<feature type="compositionally biased region" description="Basic and acidic residues" evidence="4">
    <location>
        <begin position="2797"/>
        <end position="2806"/>
    </location>
</feature>
<feature type="coiled-coil region" evidence="3">
    <location>
        <begin position="2088"/>
        <end position="2115"/>
    </location>
</feature>
<proteinExistence type="predicted"/>
<evidence type="ECO:0000256" key="1">
    <source>
        <dbReference type="ARBA" id="ARBA00022603"/>
    </source>
</evidence>
<dbReference type="InterPro" id="IPR001525">
    <property type="entry name" value="C5_MeTfrase"/>
</dbReference>
<dbReference type="Pfam" id="PF00145">
    <property type="entry name" value="DNA_methylase"/>
    <property type="match status" value="1"/>
</dbReference>
<accession>A0A1Q9E614</accession>
<feature type="region of interest" description="Disordered" evidence="4">
    <location>
        <begin position="938"/>
        <end position="985"/>
    </location>
</feature>
<keyword evidence="1" id="KW-0489">Methyltransferase</keyword>
<organism evidence="5 6">
    <name type="scientific">Symbiodinium microadriaticum</name>
    <name type="common">Dinoflagellate</name>
    <name type="synonym">Zooxanthella microadriatica</name>
    <dbReference type="NCBI Taxonomy" id="2951"/>
    <lineage>
        <taxon>Eukaryota</taxon>
        <taxon>Sar</taxon>
        <taxon>Alveolata</taxon>
        <taxon>Dinophyceae</taxon>
        <taxon>Suessiales</taxon>
        <taxon>Symbiodiniaceae</taxon>
        <taxon>Symbiodinium</taxon>
    </lineage>
</organism>
<dbReference type="OrthoDB" id="426568at2759"/>
<feature type="compositionally biased region" description="Basic and acidic residues" evidence="4">
    <location>
        <begin position="2570"/>
        <end position="2580"/>
    </location>
</feature>
<protein>
    <submittedName>
        <fullName evidence="5">Uncharacterized protein</fullName>
    </submittedName>
</protein>
<feature type="compositionally biased region" description="Low complexity" evidence="4">
    <location>
        <begin position="1296"/>
        <end position="1323"/>
    </location>
</feature>
<comment type="caution">
    <text evidence="5">The sequence shown here is derived from an EMBL/GenBank/DDBJ whole genome shotgun (WGS) entry which is preliminary data.</text>
</comment>
<sequence length="2862" mass="311760">MVTVAQLRRHIGELLRLQTLTAAKVEQLLQILQWSDAVTTRVIRDVERQYGVVGVTASVQDIGNVIGMATKGNGGRVPTRQQLKDADIGASDLETSSEEPAPKRRSADPRYQRFRGEVLPWPVVVVWGTGLGVWSEIGICMAGGLQAALQDDVQALLGAVRNLLTTESADAAGLFGIAPRDRRGRGRGAVKNNDTLGEVLRRCLSLLYGPAVGSVFQNNMQQGRLELPSSPTLSRARLMLDVLLCRLKQQEWVDPSRFFLYLSMDSSPQNGLDYLMCLQESVDRGAAGDLIRIMDDEDEDLEEFLTSGFLRTTVLPLGVVASGNSGAAAKFENLFHCVKLECGPEEQIRHVSNVLYLKCYRERVAHALYKGTNYHKLMLSWPCGQLIHWRWSSLADVCAGLVEREQALRTNWSLNKFLRGTDPDGQEGAQESDQPRKRQKYDLGKIWTQFDAAMVDPWFWAYVRFLHLVDGQISKISSWTEGCSCHGFRMKGCPLKGRRCHDFASGEFQAVCAALWNSSLPETHVLITQSSGLHKKVRDVLDDAPSASPAYVSTEIRLKYVERLLEDPQVPARQLSQAELIELFYHKKYQFVLGSVVVANPVPSIPAQQKKLKKEILKKHDQQVSAAQKILLKHFKTVTAANATKFYSLPRTLINLAAVQSLGEAACASVARVGDSVPAMLPLADRKLGQQLEELLPLSNVPKKCDDSVRPLLEFESDDDTDTMLPLRPSAEQPLARPKPPRLQIHVADTPIPQWPADAELVFFRPCHQNLASLKRPMQGLDNIRPDDIALRIYDVVHVVASDSDGDRIIQEAQLTEREWKSSGESLTEVSLLENLLEWDTVEALLLQLYDNGCLDESGRGFDASGLSPADMISLQRLQEAGLVETVGAPGAAASFGSRKASKKDRTEQNTDPRYQLTLQASKFFQAMEQGAVPVNEDLAAPPALPNGFALPVQDDDGLGRGQGRQADESPAGPAEAAADNLDNDNNLVNDEVFEAPVDINADISVHGAPASAAEATASNIAEHVNAAREEATASNIAEHVNATREEGPGPDFAASESEAEVSISSLSNVAHLDELEKGESEVADDDNEVSCSDCGDSDADDDDVGNIGRFGGGGNIMGSHTGDRQQAIQQVLPFVREGRADMSLTDKRALIRAALREAARSGIAKRRKGKPEPEGPEAASHSPPDVDQSPFFQDPPPGQMRLVVNRGTDALLLFNGNAILENDGHSTFALRAAEAVSPPHELPAESTEPAGDAVEAPGVSRRGRSPHSPDPAEGDGSKRQRGRGSVRCRKRNRGDTGNSSSSSNSSSDSDSGSTSDSGPGSSERQSEPQALTAGAETETAKTAEDTADAEEHASDRGDPSQSASPQPAFADIESDSDTFNPIAPAPAPMDDEDDAQTRSAAEVWGHHRRNVQRVFRYLGGFPAIQNLASNLRNTTLVSLYSGLGGAEVAAMTNHLALMLEGPLLGLNVEGLVNLDSVCRSVISLDVVFFEVGDPPEFVVPDLKSFVKPNVLKQAEERHSQLQASSAADLGLQQREEIGLDFVEEIVQLRLIENIAAASEQVLMIVAGSICKDFSSMGDGKRLVGKHAILFAIMVAIVRRVKPKCFMHECTSLFPGVHYFRRLLPEYTVVHFVVDPREHGSPTRRKRVYDLCLRADMDLPGGSSDFYRLYASTTTDASVFIGAGDEEVHLQTAKSLPEIRDMISKQKEVFINLDQSPTFMHHFGQELPVILASLNNMWAILQDRPLTAGAARNILAKTADAALSNWFVNLADEDPEEYKKVLVSSAPEPGAKRSKFSLAQYKEETVQKKIRAEREGMVLMDFTRYCQFHQHEVFPTSERMTASEVKTAWLRDCQGPDFEAREVFSKKQNKKVWRDHVWQATGVSERFKQKQQEESRGVASMADSAGSEHGIAMARKRLQSQNFLNMDDGDDTEFFRSWVAGFSKDESAIVAAGSAGTAEQVANARNKKRGGKKEKLVDVSFLRTSGLTKMVSQVKFVKTSLSDAMGKIEEFEEKYKDIVDLHASLVEKGVQEDRVLADAALGLDDKAGVVKCWYVFSRRRRACQILLNEDLTVTPDPRKDHFDECTTKEDVEKRSKALKKAQDQFEQRRRELESTVISADDAAIIRQFKYLLSLRPMRILAGKSSEADRASMSQALLMRKGRNTLQLVCGEHKDNIDAAVSQYRENLEQLKGADRNQCPGRFIRGMCHVMSTTIVCEGSKVMLCVECFLSVIGSDLMVRGRYTNTDAASFVRESMQSLLPEAWLDGSQTHNDILHAWQEQQAAIDAAAAADSDTKLMQKGSEDYHGVFVSGARDSSVHVGLECHGLANVRVIVAWRQKFVWGLVSGGLLVIAADAQEVCDYFRTSCLSVAREKFGAMEIADVPDGITVPSMTVGYARTGDILYLPQGSMTATKAINGDTLAVRIVSTAFHEKGLHTLRNLIAKQVKAKPMLVYALGVLPQITSPAAQDDEAAADDDDEAIFAELTEHMTEEEKREAAGGMGAPASAAPVTDQQQKPDDATPAAEVFPAPVTDQPQKPADAADATLVNTVNENPEKVEAGEPPSDPAGARQVEEKPVKDTADAGDAGAGGASSPVNQANEAEKAEGTVATETPAPMKDSANADGARANSSVPVRLTYVCLCQNPPVFVAAEDPAKAAEPLKETTGPATASSRVDPAGLTKEDPPQAAAAEPLMATSAGPASSRVSKFPHRCTKPSKCPTWDPPPAAKPLQETTGPGTASSRVNQAGETEEVPNGADGPNVHFHEVYADTGMCWQAAAGDAIDGKDKIIKPTKTKTKKEKKDKTDDAPKSSASKASKNKVDDDKAQPKLMAFMQQQQQHERATHVPSNVQEESWETDAKKRRFL</sequence>
<evidence type="ECO:0000313" key="6">
    <source>
        <dbReference type="Proteomes" id="UP000186817"/>
    </source>
</evidence>
<feature type="region of interest" description="Disordered" evidence="4">
    <location>
        <begin position="2552"/>
        <end position="2626"/>
    </location>
</feature>
<feature type="region of interest" description="Disordered" evidence="4">
    <location>
        <begin position="1237"/>
        <end position="1395"/>
    </location>
</feature>